<comment type="caution">
    <text evidence="3">The sequence shown here is derived from an EMBL/GenBank/DDBJ whole genome shotgun (WGS) entry which is preliminary data.</text>
</comment>
<sequence>MKIFYKISQLMLCMGLASTNTFAQDDATVHQVDATQPTGTLLDVIPETIDRLPTVLPEQSDQRIVPQTQQTKDNSWVDQKQYKFTNKLQQYAHKIDNWFGETDPNDPASANLRIMMDTRWNRYDDFSVKPRIRGRIKLPTLENRFSVVFGDDSLDNEIRGNVGIDNENPQGNPDKTLDRRQTRDDNASIALRWSRLSKSLGIDTDADLGVRSGDDVYLRLKAQKDWELNNHFSTHAEQIYRYGLDSKHYLRTNLELRHARPNEAFLSDQLSFTYTDDSDESNFIWENRIFRQHQFFHNNWFNYGIYTTGNLDDGGSKFNSYGPFVSWRQPVWREWFFVQSELNYYNNKDLDRSHYLSALLRLEAWF</sequence>
<dbReference type="Proteomes" id="UP000185895">
    <property type="component" value="Unassembled WGS sequence"/>
</dbReference>
<dbReference type="EMBL" id="MKKK01000034">
    <property type="protein sequence ID" value="OEY94405.1"/>
    <property type="molecule type" value="Genomic_DNA"/>
</dbReference>
<keyword evidence="2" id="KW-0732">Signal</keyword>
<evidence type="ECO:0000256" key="2">
    <source>
        <dbReference type="SAM" id="SignalP"/>
    </source>
</evidence>
<feature type="chain" id="PRO_5043144622" description="Selenocysteine synthase" evidence="2">
    <location>
        <begin position="24"/>
        <end position="366"/>
    </location>
</feature>
<evidence type="ECO:0000256" key="1">
    <source>
        <dbReference type="SAM" id="MobiDB-lite"/>
    </source>
</evidence>
<reference evidence="3 4" key="1">
    <citation type="submission" date="2016-09" db="EMBL/GenBank/DDBJ databases">
        <authorList>
            <person name="Capua I."/>
            <person name="De Benedictis P."/>
            <person name="Joannis T."/>
            <person name="Lombin L.H."/>
            <person name="Cattoli G."/>
        </authorList>
    </citation>
    <scope>NUCLEOTIDE SEQUENCE [LARGE SCALE GENOMIC DNA]</scope>
    <source>
        <strain evidence="3 4">ANC 4671</strain>
    </source>
</reference>
<dbReference type="OrthoDB" id="6646492at2"/>
<evidence type="ECO:0000313" key="3">
    <source>
        <dbReference type="EMBL" id="OEY94405.1"/>
    </source>
</evidence>
<organism evidence="3 4">
    <name type="scientific">Acinetobacter qingfengensis</name>
    <dbReference type="NCBI Taxonomy" id="1262585"/>
    <lineage>
        <taxon>Bacteria</taxon>
        <taxon>Pseudomonadati</taxon>
        <taxon>Pseudomonadota</taxon>
        <taxon>Gammaproteobacteria</taxon>
        <taxon>Moraxellales</taxon>
        <taxon>Moraxellaceae</taxon>
        <taxon>Acinetobacter</taxon>
    </lineage>
</organism>
<feature type="region of interest" description="Disordered" evidence="1">
    <location>
        <begin position="160"/>
        <end position="182"/>
    </location>
</feature>
<name>A0A1E7R545_9GAMM</name>
<gene>
    <name evidence="3" type="ORF">BJI46_03430</name>
</gene>
<evidence type="ECO:0008006" key="5">
    <source>
        <dbReference type="Google" id="ProtNLM"/>
    </source>
</evidence>
<keyword evidence="4" id="KW-1185">Reference proteome</keyword>
<proteinExistence type="predicted"/>
<dbReference type="RefSeq" id="WP_070070212.1">
    <property type="nucleotide sequence ID" value="NZ_MKKK01000034.1"/>
</dbReference>
<evidence type="ECO:0000313" key="4">
    <source>
        <dbReference type="Proteomes" id="UP000185895"/>
    </source>
</evidence>
<accession>A0A1E7R545</accession>
<dbReference type="AlphaFoldDB" id="A0A1E7R545"/>
<feature type="signal peptide" evidence="2">
    <location>
        <begin position="1"/>
        <end position="23"/>
    </location>
</feature>
<protein>
    <recommendedName>
        <fullName evidence="5">Selenocysteine synthase</fullName>
    </recommendedName>
</protein>